<evidence type="ECO:0000256" key="1">
    <source>
        <dbReference type="ARBA" id="ARBA00011076"/>
    </source>
</evidence>
<feature type="binding site" evidence="5">
    <location>
        <position position="283"/>
    </location>
    <ligand>
        <name>substrate</name>
    </ligand>
</feature>
<comment type="caution">
    <text evidence="7">The sequence shown here is derived from an EMBL/GenBank/DDBJ whole genome shotgun (WGS) entry which is preliminary data.</text>
</comment>
<dbReference type="AlphaFoldDB" id="A0A2K0JGT2"/>
<proteinExistence type="inferred from homology"/>
<dbReference type="Pfam" id="PF04960">
    <property type="entry name" value="Glutaminase"/>
    <property type="match status" value="1"/>
</dbReference>
<dbReference type="STRING" id="523831.SEHO0A_00964"/>
<evidence type="ECO:0000256" key="2">
    <source>
        <dbReference type="ARBA" id="ARBA00012918"/>
    </source>
</evidence>
<dbReference type="GO" id="GO:0004359">
    <property type="term" value="F:glutaminase activity"/>
    <property type="evidence" value="ECO:0007669"/>
    <property type="project" value="UniProtKB-UniRule"/>
</dbReference>
<evidence type="ECO:0000256" key="5">
    <source>
        <dbReference type="HAMAP-Rule" id="MF_00313"/>
    </source>
</evidence>
<evidence type="ECO:0000256" key="4">
    <source>
        <dbReference type="ARBA" id="ARBA00049534"/>
    </source>
</evidence>
<feature type="binding site" evidence="5">
    <location>
        <position position="87"/>
    </location>
    <ligand>
        <name>substrate</name>
    </ligand>
</feature>
<dbReference type="NCBIfam" id="TIGR03814">
    <property type="entry name" value="Gln_ase"/>
    <property type="match status" value="1"/>
</dbReference>
<evidence type="ECO:0000313" key="8">
    <source>
        <dbReference type="Proteomes" id="UP000236163"/>
    </source>
</evidence>
<dbReference type="Proteomes" id="UP000236163">
    <property type="component" value="Unassembled WGS sequence"/>
</dbReference>
<accession>A0A2K0JGT2</accession>
<organism evidence="7 8">
    <name type="scientific">Salmonella enterica subsp. houtenae serovar 50:g,z51:-</name>
    <dbReference type="NCBI Taxonomy" id="1173947"/>
    <lineage>
        <taxon>Bacteria</taxon>
        <taxon>Pseudomonadati</taxon>
        <taxon>Pseudomonadota</taxon>
        <taxon>Gammaproteobacteria</taxon>
        <taxon>Enterobacterales</taxon>
        <taxon>Enterobacteriaceae</taxon>
        <taxon>Salmonella</taxon>
    </lineage>
</organism>
<dbReference type="PANTHER" id="PTHR12544:SF48">
    <property type="entry name" value="GLUTAMINASE 1"/>
    <property type="match status" value="1"/>
</dbReference>
<evidence type="ECO:0000313" key="7">
    <source>
        <dbReference type="EMBL" id="PNO34485.1"/>
    </source>
</evidence>
<protein>
    <recommendedName>
        <fullName evidence="2 5">Glutaminase</fullName>
        <ecNumber evidence="2 5">3.5.1.2</ecNumber>
    </recommendedName>
</protein>
<feature type="binding site" evidence="5">
    <location>
        <position position="265"/>
    </location>
    <ligand>
        <name>substrate</name>
    </ligand>
</feature>
<gene>
    <name evidence="5" type="primary">glsA</name>
    <name evidence="7" type="ORF">RK55_015720</name>
</gene>
<evidence type="ECO:0000256" key="3">
    <source>
        <dbReference type="ARBA" id="ARBA00022801"/>
    </source>
</evidence>
<keyword evidence="6" id="KW-0732">Signal</keyword>
<dbReference type="NCBIfam" id="NF009020">
    <property type="entry name" value="PRK12356.1"/>
    <property type="match status" value="1"/>
</dbReference>
<dbReference type="InterPro" id="IPR012338">
    <property type="entry name" value="Beta-lactam/transpept-like"/>
</dbReference>
<comment type="catalytic activity">
    <reaction evidence="4 5">
        <text>L-glutamine + H2O = L-glutamate + NH4(+)</text>
        <dbReference type="Rhea" id="RHEA:15889"/>
        <dbReference type="ChEBI" id="CHEBI:15377"/>
        <dbReference type="ChEBI" id="CHEBI:28938"/>
        <dbReference type="ChEBI" id="CHEBI:29985"/>
        <dbReference type="ChEBI" id="CHEBI:58359"/>
        <dbReference type="EC" id="3.5.1.2"/>
    </reaction>
</comment>
<comment type="subunit">
    <text evidence="5">Homotetramer.</text>
</comment>
<feature type="binding site" evidence="5">
    <location>
        <position position="213"/>
    </location>
    <ligand>
        <name>substrate</name>
    </ligand>
</feature>
<name>A0A2K0JGT2_SALHO</name>
<dbReference type="EC" id="3.5.1.2" evidence="2 5"/>
<keyword evidence="3 5" id="KW-0378">Hydrolase</keyword>
<evidence type="ECO:0000256" key="6">
    <source>
        <dbReference type="SAM" id="SignalP"/>
    </source>
</evidence>
<feature type="chain" id="PRO_5030049879" description="Glutaminase" evidence="6">
    <location>
        <begin position="23"/>
        <end position="332"/>
    </location>
</feature>
<keyword evidence="5" id="KW-0007">Acetylation</keyword>
<dbReference type="HAMAP" id="MF_00313">
    <property type="entry name" value="Glutaminase"/>
    <property type="match status" value="1"/>
</dbReference>
<dbReference type="GO" id="GO:0006543">
    <property type="term" value="P:L-glutamine catabolic process"/>
    <property type="evidence" value="ECO:0007669"/>
    <property type="project" value="TreeGrafter"/>
</dbReference>
<feature type="binding site" evidence="5">
    <location>
        <position position="189"/>
    </location>
    <ligand>
        <name>substrate</name>
    </ligand>
</feature>
<feature type="binding site" evidence="5">
    <location>
        <position position="138"/>
    </location>
    <ligand>
        <name>substrate</name>
    </ligand>
</feature>
<feature type="binding site" evidence="5">
    <location>
        <position position="182"/>
    </location>
    <ligand>
        <name>substrate</name>
    </ligand>
</feature>
<reference evidence="8" key="1">
    <citation type="submission" date="2017-12" db="EMBL/GenBank/DDBJ databases">
        <title>FDA dAtabase for Regulatory Grade micrObial Sequences (FDA-ARGOS): Supporting development and validation of Infectious Disease Dx tests.</title>
        <authorList>
            <person name="Sichtig H."/>
            <person name="Tallon L."/>
            <person name="Sadzewicz L."/>
            <person name="Sengamalay N."/>
            <person name="Nagaraj S."/>
            <person name="Vavikolanu K."/>
            <person name="Aluvathingal J."/>
            <person name="Nadendla S."/>
            <person name="Pirone D.C."/>
            <person name="Hoffman M."/>
            <person name="Muruvanda T."/>
            <person name="Allard M."/>
            <person name="Evans P."/>
        </authorList>
    </citation>
    <scope>NUCLEOTIDE SEQUENCE [LARGE SCALE GENOMIC DNA]</scope>
    <source>
        <strain evidence="8">FDAARGOS_55</strain>
    </source>
</reference>
<dbReference type="PANTHER" id="PTHR12544">
    <property type="entry name" value="GLUTAMINASE"/>
    <property type="match status" value="1"/>
</dbReference>
<dbReference type="EMBL" id="JWSP02000004">
    <property type="protein sequence ID" value="PNO34485.1"/>
    <property type="molecule type" value="Genomic_DNA"/>
</dbReference>
<sequence>MKCSAIAASLSVGLLLSMSASATGNANYSDVVNQAWQKFKDDNSGKVADYIPALAKYSARNYAIALATVDGKLYLAGNTGQKFPLESLTKIFTLAMMLNQYGSDEVLNKLGANATGLPFNSGLAIELRSDRLQNPLVNAGAISTVSLVKAKDADARWQAIISNMDAFADSHLNVNQDVYRSESATNQHNQALGRLMLSYRRIYSNVDEAVDLYTRQCSVEATTVQLAKMGAVLANGGRSPFNGRQLLPARYVPGVLSEMVIAGLYDDSGKWLYSVGLPAKSGVGGGMVAVVPGQYAVAVYSPPLDPQGNSVRAQEAIRYIANETGSSLWQPH</sequence>
<dbReference type="SUPFAM" id="SSF56601">
    <property type="entry name" value="beta-lactamase/transpeptidase-like"/>
    <property type="match status" value="1"/>
</dbReference>
<feature type="signal peptide" evidence="6">
    <location>
        <begin position="1"/>
        <end position="22"/>
    </location>
</feature>
<dbReference type="Gene3D" id="3.40.710.10">
    <property type="entry name" value="DD-peptidase/beta-lactamase superfamily"/>
    <property type="match status" value="1"/>
</dbReference>
<dbReference type="InterPro" id="IPR015868">
    <property type="entry name" value="Glutaminase"/>
</dbReference>
<comment type="similarity">
    <text evidence="1 5">Belongs to the glutaminase family.</text>
</comment>
<dbReference type="GO" id="GO:0006537">
    <property type="term" value="P:glutamate biosynthetic process"/>
    <property type="evidence" value="ECO:0007669"/>
    <property type="project" value="TreeGrafter"/>
</dbReference>